<evidence type="ECO:0000256" key="3">
    <source>
        <dbReference type="ARBA" id="ARBA00023004"/>
    </source>
</evidence>
<evidence type="ECO:0000256" key="4">
    <source>
        <dbReference type="ARBA" id="ARBA00025742"/>
    </source>
</evidence>
<dbReference type="InterPro" id="IPR050884">
    <property type="entry name" value="CNP_phosphodiesterase-III"/>
</dbReference>
<gene>
    <name evidence="6" type="ORF">C8D92_109111</name>
</gene>
<proteinExistence type="inferred from homology"/>
<comment type="similarity">
    <text evidence="4">Belongs to the cyclic nucleotide phosphodiesterase class-III family.</text>
</comment>
<accession>A0A2U1CU37</accession>
<dbReference type="Pfam" id="PF00149">
    <property type="entry name" value="Metallophos"/>
    <property type="match status" value="1"/>
</dbReference>
<evidence type="ECO:0000313" key="6">
    <source>
        <dbReference type="EMBL" id="PVY70358.1"/>
    </source>
</evidence>
<dbReference type="EMBL" id="QEKQ01000009">
    <property type="protein sequence ID" value="PVY70358.1"/>
    <property type="molecule type" value="Genomic_DNA"/>
</dbReference>
<dbReference type="Gene3D" id="3.60.21.10">
    <property type="match status" value="1"/>
</dbReference>
<organism evidence="6 7">
    <name type="scientific">Tamilnaduibacter salinus</name>
    <dbReference type="NCBI Taxonomy" id="1484056"/>
    <lineage>
        <taxon>Bacteria</taxon>
        <taxon>Pseudomonadati</taxon>
        <taxon>Pseudomonadota</taxon>
        <taxon>Gammaproteobacteria</taxon>
        <taxon>Pseudomonadales</taxon>
        <taxon>Marinobacteraceae</taxon>
        <taxon>Tamilnaduibacter</taxon>
    </lineage>
</organism>
<dbReference type="GO" id="GO:0046872">
    <property type="term" value="F:metal ion binding"/>
    <property type="evidence" value="ECO:0007669"/>
    <property type="project" value="UniProtKB-KW"/>
</dbReference>
<dbReference type="PANTHER" id="PTHR42988:SF2">
    <property type="entry name" value="CYCLIC NUCLEOTIDE PHOSPHODIESTERASE CBUA0032-RELATED"/>
    <property type="match status" value="1"/>
</dbReference>
<name>A0A2U1CU37_9GAMM</name>
<sequence>MSESAIPSKRPNPLRVLQLTDPHLMADPVGELLGIRTRESLDAVIDQVRGEGRVPDLIIASGDIAQDGSQTAYRAFRDRVSVFDCPVIWFAGNHDDVPSMNAVIEETESARRRVLTGGWQFIGLDSSVPGHVHGALSDDELQYLRDCLAECPKTPTLVALHHHPVDVGCDWMAAIGVRNGAELMDLLRRSPQVKIVLWGHIHQVFDRVEGHLRMLASPSTCIQFAPDSSDFAVDQRSPGYRWLELGPDGDVDTWVRRVDHFEMTVELDSDGY</sequence>
<keyword evidence="2" id="KW-0378">Hydrolase</keyword>
<feature type="domain" description="Calcineurin-like phosphoesterase" evidence="5">
    <location>
        <begin position="14"/>
        <end position="203"/>
    </location>
</feature>
<protein>
    <submittedName>
        <fullName evidence="6">Icc protein</fullName>
    </submittedName>
</protein>
<dbReference type="InterPro" id="IPR004843">
    <property type="entry name" value="Calcineurin-like_PHP"/>
</dbReference>
<dbReference type="AlphaFoldDB" id="A0A2U1CU37"/>
<keyword evidence="3" id="KW-0408">Iron</keyword>
<reference evidence="6 7" key="1">
    <citation type="submission" date="2018-04" db="EMBL/GenBank/DDBJ databases">
        <title>Genomic Encyclopedia of Type Strains, Phase IV (KMG-IV): sequencing the most valuable type-strain genomes for metagenomic binning, comparative biology and taxonomic classification.</title>
        <authorList>
            <person name="Goeker M."/>
        </authorList>
    </citation>
    <scope>NUCLEOTIDE SEQUENCE [LARGE SCALE GENOMIC DNA]</scope>
    <source>
        <strain evidence="6 7">DSM 28688</strain>
    </source>
</reference>
<evidence type="ECO:0000313" key="7">
    <source>
        <dbReference type="Proteomes" id="UP000245887"/>
    </source>
</evidence>
<dbReference type="CDD" id="cd07402">
    <property type="entry name" value="MPP_GpdQ"/>
    <property type="match status" value="1"/>
</dbReference>
<dbReference type="InterPro" id="IPR026575">
    <property type="entry name" value="GpdQ/CpdA-like"/>
</dbReference>
<keyword evidence="1" id="KW-0479">Metal-binding</keyword>
<dbReference type="InterPro" id="IPR029052">
    <property type="entry name" value="Metallo-depent_PP-like"/>
</dbReference>
<dbReference type="NCBIfam" id="NF008359">
    <property type="entry name" value="PRK11148.1"/>
    <property type="match status" value="1"/>
</dbReference>
<comment type="caution">
    <text evidence="6">The sequence shown here is derived from an EMBL/GenBank/DDBJ whole genome shotgun (WGS) entry which is preliminary data.</text>
</comment>
<evidence type="ECO:0000256" key="2">
    <source>
        <dbReference type="ARBA" id="ARBA00022801"/>
    </source>
</evidence>
<evidence type="ECO:0000259" key="5">
    <source>
        <dbReference type="Pfam" id="PF00149"/>
    </source>
</evidence>
<dbReference type="Proteomes" id="UP000245887">
    <property type="component" value="Unassembled WGS sequence"/>
</dbReference>
<dbReference type="PANTHER" id="PTHR42988">
    <property type="entry name" value="PHOSPHOHYDROLASE"/>
    <property type="match status" value="1"/>
</dbReference>
<dbReference type="GO" id="GO:0004112">
    <property type="term" value="F:cyclic-nucleotide phosphodiesterase activity"/>
    <property type="evidence" value="ECO:0007669"/>
    <property type="project" value="InterPro"/>
</dbReference>
<dbReference type="RefSeq" id="WP_207775186.1">
    <property type="nucleotide sequence ID" value="NZ_QEKQ01000009.1"/>
</dbReference>
<evidence type="ECO:0000256" key="1">
    <source>
        <dbReference type="ARBA" id="ARBA00022723"/>
    </source>
</evidence>
<dbReference type="SUPFAM" id="SSF56300">
    <property type="entry name" value="Metallo-dependent phosphatases"/>
    <property type="match status" value="1"/>
</dbReference>